<dbReference type="PANTHER" id="PTHR45138">
    <property type="entry name" value="REGULATORY COMPONENTS OF SENSORY TRANSDUCTION SYSTEM"/>
    <property type="match status" value="1"/>
</dbReference>
<dbReference type="GO" id="GO:0043709">
    <property type="term" value="P:cell adhesion involved in single-species biofilm formation"/>
    <property type="evidence" value="ECO:0007669"/>
    <property type="project" value="TreeGrafter"/>
</dbReference>
<comment type="caution">
    <text evidence="4">The sequence shown here is derived from an EMBL/GenBank/DDBJ whole genome shotgun (WGS) entry which is preliminary data.</text>
</comment>
<dbReference type="SMART" id="SM00267">
    <property type="entry name" value="GGDEF"/>
    <property type="match status" value="1"/>
</dbReference>
<reference evidence="4 5" key="1">
    <citation type="submission" date="2020-07" db="EMBL/GenBank/DDBJ databases">
        <title>Genomic Encyclopedia of Archaeal and Bacterial Type Strains, Phase II (KMG-II): from individual species to whole genera.</title>
        <authorList>
            <person name="Goeker M."/>
        </authorList>
    </citation>
    <scope>NUCLEOTIDE SEQUENCE [LARGE SCALE GENOMIC DNA]</scope>
    <source>
        <strain evidence="4 5">DSM 21226</strain>
    </source>
</reference>
<comment type="catalytic activity">
    <reaction evidence="2">
        <text>2 GTP = 3',3'-c-di-GMP + 2 diphosphate</text>
        <dbReference type="Rhea" id="RHEA:24898"/>
        <dbReference type="ChEBI" id="CHEBI:33019"/>
        <dbReference type="ChEBI" id="CHEBI:37565"/>
        <dbReference type="ChEBI" id="CHEBI:58805"/>
        <dbReference type="EC" id="2.7.7.65"/>
    </reaction>
</comment>
<accession>A0A7Y9U8U0</accession>
<dbReference type="InterPro" id="IPR011990">
    <property type="entry name" value="TPR-like_helical_dom_sf"/>
</dbReference>
<protein>
    <recommendedName>
        <fullName evidence="1">diguanylate cyclase</fullName>
        <ecNumber evidence="1">2.7.7.65</ecNumber>
    </recommendedName>
</protein>
<dbReference type="CDD" id="cd01949">
    <property type="entry name" value="GGDEF"/>
    <property type="match status" value="1"/>
</dbReference>
<evidence type="ECO:0000256" key="1">
    <source>
        <dbReference type="ARBA" id="ARBA00012528"/>
    </source>
</evidence>
<dbReference type="SUPFAM" id="SSF55073">
    <property type="entry name" value="Nucleotide cyclase"/>
    <property type="match status" value="1"/>
</dbReference>
<evidence type="ECO:0000256" key="2">
    <source>
        <dbReference type="ARBA" id="ARBA00034247"/>
    </source>
</evidence>
<dbReference type="Gene3D" id="1.25.40.10">
    <property type="entry name" value="Tetratricopeptide repeat domain"/>
    <property type="match status" value="1"/>
</dbReference>
<dbReference type="Gene3D" id="3.30.70.270">
    <property type="match status" value="1"/>
</dbReference>
<keyword evidence="5" id="KW-1185">Reference proteome</keyword>
<dbReference type="EMBL" id="JACCFH010000001">
    <property type="protein sequence ID" value="NYG35247.1"/>
    <property type="molecule type" value="Genomic_DNA"/>
</dbReference>
<sequence length="526" mass="58341">MPRQAHALAAAVLADARSDGDLLMQARALHLLGRAEHLDANLNAALSLARQAAHLFHVLDKPQEESMALSHAAHLATLLGRPEEAIESATLAVQLADTLPPGLHTVDAYNYLGVAATWIDADHADRILLKTIELAQRLLPPHAAARPMVNRLVNELYRLELCLQRGQAPVLRSAMWAQLEDFRQLARPPTGTGAPPPDDLCVPVMQSMLGIVSAGFQAHSGQCLKALDTALGIDTRPLPRWLHAFVHWIVARCQLAAEQWTAALTTTQRTLDIACPQGQLHFELMSRCQRMEAFRALGDADGLHAEFHAFRTCQLRQQTEVITNREQMAALHLAWREQTRALEALHTSTRALEQLTLEDPLTGLANRRHLERRLDELLRPHPEHPVTPWCLVMIDIDGFKQINDQYTHVLGDDVLRQMAHLLRGLTRPQDLAVRLAGDEFVLILHDTTEQTGVRLVDRLNGAIDLHPWSAIQPGLAVRASIGLAQAHPDDSSASLLRRSDLRMYADKTDKLARHLAQRSGAATPDR</sequence>
<evidence type="ECO:0000313" key="5">
    <source>
        <dbReference type="Proteomes" id="UP000518288"/>
    </source>
</evidence>
<dbReference type="InterPro" id="IPR043128">
    <property type="entry name" value="Rev_trsase/Diguanyl_cyclase"/>
</dbReference>
<dbReference type="Pfam" id="PF00990">
    <property type="entry name" value="GGDEF"/>
    <property type="match status" value="1"/>
</dbReference>
<dbReference type="PANTHER" id="PTHR45138:SF9">
    <property type="entry name" value="DIGUANYLATE CYCLASE DGCM-RELATED"/>
    <property type="match status" value="1"/>
</dbReference>
<dbReference type="RefSeq" id="WP_179635791.1">
    <property type="nucleotide sequence ID" value="NZ_JACCFH010000001.1"/>
</dbReference>
<proteinExistence type="predicted"/>
<evidence type="ECO:0000313" key="4">
    <source>
        <dbReference type="EMBL" id="NYG35247.1"/>
    </source>
</evidence>
<dbReference type="GO" id="GO:0052621">
    <property type="term" value="F:diguanylate cyclase activity"/>
    <property type="evidence" value="ECO:0007669"/>
    <property type="project" value="UniProtKB-EC"/>
</dbReference>
<feature type="domain" description="GGDEF" evidence="3">
    <location>
        <begin position="387"/>
        <end position="521"/>
    </location>
</feature>
<dbReference type="InterPro" id="IPR000160">
    <property type="entry name" value="GGDEF_dom"/>
</dbReference>
<dbReference type="GO" id="GO:1902201">
    <property type="term" value="P:negative regulation of bacterial-type flagellum-dependent cell motility"/>
    <property type="evidence" value="ECO:0007669"/>
    <property type="project" value="TreeGrafter"/>
</dbReference>
<gene>
    <name evidence="4" type="ORF">BDD16_004233</name>
</gene>
<dbReference type="PROSITE" id="PS50887">
    <property type="entry name" value="GGDEF"/>
    <property type="match status" value="1"/>
</dbReference>
<evidence type="ECO:0000259" key="3">
    <source>
        <dbReference type="PROSITE" id="PS50887"/>
    </source>
</evidence>
<organism evidence="4 5">
    <name type="scientific">Sphaerotilus montanus</name>
    <dbReference type="NCBI Taxonomy" id="522889"/>
    <lineage>
        <taxon>Bacteria</taxon>
        <taxon>Pseudomonadati</taxon>
        <taxon>Pseudomonadota</taxon>
        <taxon>Betaproteobacteria</taxon>
        <taxon>Burkholderiales</taxon>
        <taxon>Sphaerotilaceae</taxon>
        <taxon>Sphaerotilus</taxon>
    </lineage>
</organism>
<dbReference type="GO" id="GO:0005886">
    <property type="term" value="C:plasma membrane"/>
    <property type="evidence" value="ECO:0007669"/>
    <property type="project" value="TreeGrafter"/>
</dbReference>
<dbReference type="InterPro" id="IPR050469">
    <property type="entry name" value="Diguanylate_Cyclase"/>
</dbReference>
<name>A0A7Y9U8U0_9BURK</name>
<dbReference type="EC" id="2.7.7.65" evidence="1"/>
<dbReference type="Proteomes" id="UP000518288">
    <property type="component" value="Unassembled WGS sequence"/>
</dbReference>
<dbReference type="SUPFAM" id="SSF48452">
    <property type="entry name" value="TPR-like"/>
    <property type="match status" value="1"/>
</dbReference>
<dbReference type="AlphaFoldDB" id="A0A7Y9U8U0"/>
<dbReference type="NCBIfam" id="TIGR00254">
    <property type="entry name" value="GGDEF"/>
    <property type="match status" value="1"/>
</dbReference>
<dbReference type="InterPro" id="IPR029787">
    <property type="entry name" value="Nucleotide_cyclase"/>
</dbReference>